<dbReference type="Pfam" id="PF13145">
    <property type="entry name" value="Rotamase_2"/>
    <property type="match status" value="1"/>
</dbReference>
<dbReference type="Gene3D" id="3.10.50.40">
    <property type="match status" value="1"/>
</dbReference>
<keyword evidence="8" id="KW-0143">Chaperone</keyword>
<dbReference type="GO" id="GO:0005886">
    <property type="term" value="C:plasma membrane"/>
    <property type="evidence" value="ECO:0007669"/>
    <property type="project" value="UniProtKB-SubCell"/>
</dbReference>
<protein>
    <recommendedName>
        <fullName evidence="2">Parvulin-like PPIase</fullName>
    </recommendedName>
    <alternativeName>
        <fullName evidence="9">Peptidyl-prolyl cis-trans isomerase plp</fullName>
    </alternativeName>
    <alternativeName>
        <fullName evidence="12">Periplasmic chaperone PpiD</fullName>
    </alternativeName>
    <alternativeName>
        <fullName evidence="13">Periplasmic folding chaperone</fullName>
    </alternativeName>
    <alternativeName>
        <fullName evidence="10">Rotamase plp</fullName>
    </alternativeName>
</protein>
<dbReference type="EMBL" id="BMKS01000012">
    <property type="protein sequence ID" value="GGG43868.1"/>
    <property type="molecule type" value="Genomic_DNA"/>
</dbReference>
<evidence type="ECO:0000313" key="18">
    <source>
        <dbReference type="Proteomes" id="UP000597507"/>
    </source>
</evidence>
<evidence type="ECO:0000256" key="14">
    <source>
        <dbReference type="PROSITE-ProRule" id="PRU00278"/>
    </source>
</evidence>
<comment type="caution">
    <text evidence="17">The sequence shown here is derived from an EMBL/GenBank/DDBJ whole genome shotgun (WGS) entry which is preliminary data.</text>
</comment>
<name>A0A8J2ZDR4_9PROT</name>
<comment type="similarity">
    <text evidence="11">Belongs to the PpiD chaperone family.</text>
</comment>
<evidence type="ECO:0000256" key="6">
    <source>
        <dbReference type="ARBA" id="ARBA00022989"/>
    </source>
</evidence>
<accession>A0A8J2ZDR4</accession>
<dbReference type="PANTHER" id="PTHR47529:SF1">
    <property type="entry name" value="PERIPLASMIC CHAPERONE PPID"/>
    <property type="match status" value="1"/>
</dbReference>
<feature type="domain" description="PpiC" evidence="16">
    <location>
        <begin position="267"/>
        <end position="356"/>
    </location>
</feature>
<evidence type="ECO:0000256" key="15">
    <source>
        <dbReference type="SAM" id="Phobius"/>
    </source>
</evidence>
<dbReference type="InterPro" id="IPR027304">
    <property type="entry name" value="Trigger_fact/SurA_dom_sf"/>
</dbReference>
<evidence type="ECO:0000256" key="12">
    <source>
        <dbReference type="ARBA" id="ARBA00040743"/>
    </source>
</evidence>
<dbReference type="InterPro" id="IPR052029">
    <property type="entry name" value="PpiD_chaperone"/>
</dbReference>
<dbReference type="SUPFAM" id="SSF109998">
    <property type="entry name" value="Triger factor/SurA peptide-binding domain-like"/>
    <property type="match status" value="1"/>
</dbReference>
<evidence type="ECO:0000256" key="11">
    <source>
        <dbReference type="ARBA" id="ARBA00038408"/>
    </source>
</evidence>
<dbReference type="InterPro" id="IPR000297">
    <property type="entry name" value="PPIase_PpiC"/>
</dbReference>
<dbReference type="AlphaFoldDB" id="A0A8J2ZDR4"/>
<comment type="subcellular location">
    <subcellularLocation>
        <location evidence="1">Cell inner membrane</location>
        <topology evidence="1">Single-pass type II membrane protein</topology>
        <orientation evidence="1">Periplasmic side</orientation>
    </subcellularLocation>
</comment>
<sequence>MLTALRRFAGTWIAKILFAVLVISFAVWGIGDMVQGFGRDRAVARVAGEPIELEEAQLAVRREIQRLARQLGPSFEGDEAVRRAVAAQAVEALIAERALRAEARRLSLAVPEEAVRDFVWAIPAFQGADGRFSRPLFEDFLRQNGLTESEFLRLVRSDLARQQLVGAVRAGAAGPDTLTRPLYAFEAERRVADVVALPLADAPEPEPPTEAQLRRFHENNPDRFSAPEYREVTVAAITAEHLVDKVTVGEEEVAQAYEARQDEFATPERRTLRQVLVPDEEAARAIAEAWRGGADWTTIEARAQEAGGQAIAFPDPLDRPGLPVPELAEAAFAAPEGGVAGPVRSPFGWHVLRVEKVEPAVTRRLDEVRETLRREIALEKAADLVYARANRIEDALASGAPLAEVAQRFGMAAATLTTDAAGRDPDGRPVALPIRETARAELLRRIFAVNPGDAPRLEEVQDGFTAVEVRSVIGRALRPFETVAEQVRNAWLADARRRAQEERAAALLAAVRGGASLADAAREAGLAHRGDRIGPLPRQPGPGNPAPPELLAPLFEARPGEATMVEVRDGYLVAQVVEVLPANPDADPLALGRIRDQVEQALAEDLEQQYLIALRNRADVRINPGLMEQVAR</sequence>
<keyword evidence="14" id="KW-0697">Rotamase</keyword>
<dbReference type="Gene3D" id="1.10.4030.10">
    <property type="entry name" value="Porin chaperone SurA, peptide-binding domain"/>
    <property type="match status" value="1"/>
</dbReference>
<evidence type="ECO:0000259" key="16">
    <source>
        <dbReference type="PROSITE" id="PS50198"/>
    </source>
</evidence>
<dbReference type="Proteomes" id="UP000597507">
    <property type="component" value="Unassembled WGS sequence"/>
</dbReference>
<evidence type="ECO:0000256" key="7">
    <source>
        <dbReference type="ARBA" id="ARBA00023136"/>
    </source>
</evidence>
<dbReference type="PROSITE" id="PS50198">
    <property type="entry name" value="PPIC_PPIASE_2"/>
    <property type="match status" value="1"/>
</dbReference>
<keyword evidence="4" id="KW-0997">Cell inner membrane</keyword>
<evidence type="ECO:0000256" key="13">
    <source>
        <dbReference type="ARBA" id="ARBA00042775"/>
    </source>
</evidence>
<evidence type="ECO:0000256" key="10">
    <source>
        <dbReference type="ARBA" id="ARBA00031484"/>
    </source>
</evidence>
<evidence type="ECO:0000256" key="9">
    <source>
        <dbReference type="ARBA" id="ARBA00030642"/>
    </source>
</evidence>
<keyword evidence="3" id="KW-1003">Cell membrane</keyword>
<dbReference type="Pfam" id="PF13624">
    <property type="entry name" value="SurA_N_3"/>
    <property type="match status" value="1"/>
</dbReference>
<feature type="transmembrane region" description="Helical" evidence="15">
    <location>
        <begin position="12"/>
        <end position="31"/>
    </location>
</feature>
<evidence type="ECO:0000256" key="5">
    <source>
        <dbReference type="ARBA" id="ARBA00022692"/>
    </source>
</evidence>
<keyword evidence="5 15" id="KW-0812">Transmembrane</keyword>
<evidence type="ECO:0000256" key="4">
    <source>
        <dbReference type="ARBA" id="ARBA00022519"/>
    </source>
</evidence>
<dbReference type="RefSeq" id="WP_188902414.1">
    <property type="nucleotide sequence ID" value="NZ_BMKS01000012.1"/>
</dbReference>
<evidence type="ECO:0000256" key="1">
    <source>
        <dbReference type="ARBA" id="ARBA00004382"/>
    </source>
</evidence>
<organism evidence="17 18">
    <name type="scientific">Caldovatus sediminis</name>
    <dbReference type="NCBI Taxonomy" id="2041189"/>
    <lineage>
        <taxon>Bacteria</taxon>
        <taxon>Pseudomonadati</taxon>
        <taxon>Pseudomonadota</taxon>
        <taxon>Alphaproteobacteria</taxon>
        <taxon>Acetobacterales</taxon>
        <taxon>Roseomonadaceae</taxon>
        <taxon>Caldovatus</taxon>
    </lineage>
</organism>
<keyword evidence="14" id="KW-0413">Isomerase</keyword>
<keyword evidence="6 15" id="KW-1133">Transmembrane helix</keyword>
<dbReference type="SUPFAM" id="SSF54534">
    <property type="entry name" value="FKBP-like"/>
    <property type="match status" value="1"/>
</dbReference>
<dbReference type="InterPro" id="IPR046357">
    <property type="entry name" value="PPIase_dom_sf"/>
</dbReference>
<proteinExistence type="inferred from homology"/>
<evidence type="ECO:0000256" key="2">
    <source>
        <dbReference type="ARBA" id="ARBA00018370"/>
    </source>
</evidence>
<reference evidence="17 18" key="1">
    <citation type="journal article" date="2014" name="Int. J. Syst. Evol. Microbiol.">
        <title>Complete genome sequence of Corynebacterium casei LMG S-19264T (=DSM 44701T), isolated from a smear-ripened cheese.</title>
        <authorList>
            <consortium name="US DOE Joint Genome Institute (JGI-PGF)"/>
            <person name="Walter F."/>
            <person name="Albersmeier A."/>
            <person name="Kalinowski J."/>
            <person name="Ruckert C."/>
        </authorList>
    </citation>
    <scope>NUCLEOTIDE SEQUENCE [LARGE SCALE GENOMIC DNA]</scope>
    <source>
        <strain evidence="17 18">CGMCC 1.16330</strain>
    </source>
</reference>
<gene>
    <name evidence="17" type="ORF">GCM10010964_34060</name>
</gene>
<evidence type="ECO:0000256" key="3">
    <source>
        <dbReference type="ARBA" id="ARBA00022475"/>
    </source>
</evidence>
<dbReference type="GO" id="GO:0003755">
    <property type="term" value="F:peptidyl-prolyl cis-trans isomerase activity"/>
    <property type="evidence" value="ECO:0007669"/>
    <property type="project" value="UniProtKB-KW"/>
</dbReference>
<keyword evidence="18" id="KW-1185">Reference proteome</keyword>
<evidence type="ECO:0000313" key="17">
    <source>
        <dbReference type="EMBL" id="GGG43868.1"/>
    </source>
</evidence>
<keyword evidence="7 15" id="KW-0472">Membrane</keyword>
<dbReference type="PANTHER" id="PTHR47529">
    <property type="entry name" value="PEPTIDYL-PROLYL CIS-TRANS ISOMERASE D"/>
    <property type="match status" value="1"/>
</dbReference>
<evidence type="ECO:0000256" key="8">
    <source>
        <dbReference type="ARBA" id="ARBA00023186"/>
    </source>
</evidence>